<reference evidence="2" key="1">
    <citation type="submission" date="2015-10" db="EMBL/GenBank/DDBJ databases">
        <authorList>
            <person name="Devillers H."/>
        </authorList>
    </citation>
    <scope>NUCLEOTIDE SEQUENCE [LARGE SCALE GENOMIC DNA]</scope>
</reference>
<protein>
    <submittedName>
        <fullName evidence="1">LAQU0S22e00672g1_1</fullName>
    </submittedName>
</protein>
<evidence type="ECO:0000313" key="1">
    <source>
        <dbReference type="EMBL" id="CUS24944.1"/>
    </source>
</evidence>
<evidence type="ECO:0000313" key="2">
    <source>
        <dbReference type="Proteomes" id="UP000236544"/>
    </source>
</evidence>
<keyword evidence="2" id="KW-1185">Reference proteome</keyword>
<dbReference type="CDD" id="cd22646">
    <property type="entry name" value="MCM22_CTD"/>
    <property type="match status" value="1"/>
</dbReference>
<dbReference type="EMBL" id="LN890550">
    <property type="protein sequence ID" value="CUS24944.1"/>
    <property type="molecule type" value="Genomic_DNA"/>
</dbReference>
<dbReference type="AlphaFoldDB" id="A0A0P1KXC2"/>
<dbReference type="OrthoDB" id="4035795at2759"/>
<name>A0A0P1KXC2_9SACH</name>
<accession>A0A0P1KXC2</accession>
<sequence length="225" mass="25906">MSDHAQLSIYLKSVEREIESKGYFLKQVLDAVDVLKLQGHVAPEESQSIWHEFLKKAMFTAERSDPIGLCLACCEERIRLRTSKEYLEREQLDAVKEALKFQQFLNQGLETFMELMKEKKTESEPTPEQGTEKLAEQRNSVLWKKMQIFVANFLAIDSSSTPIEADSIGDKILDVLSHLIKGHEAVRIDNMQRQLSGFYRLLIKTGCTYTDDEGHIKLLFYENAL</sequence>
<gene>
    <name evidence="1" type="ORF">LAQU0_S22e00672g</name>
</gene>
<dbReference type="Proteomes" id="UP000236544">
    <property type="component" value="Unassembled WGS sequence"/>
</dbReference>
<organism evidence="1 2">
    <name type="scientific">Lachancea quebecensis</name>
    <dbReference type="NCBI Taxonomy" id="1654605"/>
    <lineage>
        <taxon>Eukaryota</taxon>
        <taxon>Fungi</taxon>
        <taxon>Dikarya</taxon>
        <taxon>Ascomycota</taxon>
        <taxon>Saccharomycotina</taxon>
        <taxon>Saccharomycetes</taxon>
        <taxon>Saccharomycetales</taxon>
        <taxon>Saccharomycetaceae</taxon>
        <taxon>Lachancea</taxon>
    </lineage>
</organism>
<proteinExistence type="predicted"/>